<evidence type="ECO:0000256" key="4">
    <source>
        <dbReference type="ARBA" id="ARBA00023163"/>
    </source>
</evidence>
<keyword evidence="2" id="KW-0805">Transcription regulation</keyword>
<feature type="compositionally biased region" description="Pro residues" evidence="6">
    <location>
        <begin position="46"/>
        <end position="55"/>
    </location>
</feature>
<dbReference type="InterPro" id="IPR004827">
    <property type="entry name" value="bZIP"/>
</dbReference>
<feature type="compositionally biased region" description="Basic and acidic residues" evidence="6">
    <location>
        <begin position="144"/>
        <end position="155"/>
    </location>
</feature>
<feature type="compositionally biased region" description="Low complexity" evidence="6">
    <location>
        <begin position="121"/>
        <end position="135"/>
    </location>
</feature>
<feature type="domain" description="BZIP" evidence="7">
    <location>
        <begin position="182"/>
        <end position="196"/>
    </location>
</feature>
<dbReference type="GeneID" id="89946875"/>
<feature type="compositionally biased region" description="Low complexity" evidence="6">
    <location>
        <begin position="73"/>
        <end position="110"/>
    </location>
</feature>
<feature type="compositionally biased region" description="Polar residues" evidence="6">
    <location>
        <begin position="1"/>
        <end position="29"/>
    </location>
</feature>
<gene>
    <name evidence="8" type="ORF">ATC70_003173</name>
</gene>
<dbReference type="Proteomes" id="UP001304243">
    <property type="component" value="Unassembled WGS sequence"/>
</dbReference>
<dbReference type="CDD" id="cd14705">
    <property type="entry name" value="bZIP_Zip1"/>
    <property type="match status" value="1"/>
</dbReference>
<reference evidence="8 9" key="1">
    <citation type="submission" date="2022-11" db="EMBL/GenBank/DDBJ databases">
        <title>Mucor velutinosus strain NIH1002 WGS.</title>
        <authorList>
            <person name="Subramanian P."/>
            <person name="Mullikin J.C."/>
            <person name="Segre J.A."/>
            <person name="Zelazny A.M."/>
        </authorList>
    </citation>
    <scope>NUCLEOTIDE SEQUENCE [LARGE SCALE GENOMIC DNA]</scope>
    <source>
        <strain evidence="8 9">NIH1002</strain>
    </source>
</reference>
<dbReference type="Gene3D" id="1.20.5.170">
    <property type="match status" value="1"/>
</dbReference>
<feature type="compositionally biased region" description="Low complexity" evidence="6">
    <location>
        <begin position="240"/>
        <end position="255"/>
    </location>
</feature>
<evidence type="ECO:0000313" key="8">
    <source>
        <dbReference type="EMBL" id="KAK4512472.1"/>
    </source>
</evidence>
<dbReference type="GO" id="GO:0000977">
    <property type="term" value="F:RNA polymerase II transcription regulatory region sequence-specific DNA binding"/>
    <property type="evidence" value="ECO:0007669"/>
    <property type="project" value="TreeGrafter"/>
</dbReference>
<dbReference type="EMBL" id="JASEJX010000021">
    <property type="protein sequence ID" value="KAK4512472.1"/>
    <property type="molecule type" value="Genomic_DNA"/>
</dbReference>
<feature type="compositionally biased region" description="Low complexity" evidence="6">
    <location>
        <begin position="273"/>
        <end position="284"/>
    </location>
</feature>
<comment type="subcellular location">
    <subcellularLocation>
        <location evidence="1">Nucleus</location>
    </subcellularLocation>
</comment>
<dbReference type="InterPro" id="IPR046347">
    <property type="entry name" value="bZIP_sf"/>
</dbReference>
<dbReference type="PANTHER" id="PTHR13044">
    <property type="entry name" value="ACTIVATING TRANSCRIPTION FACTOR ATF 4/5"/>
    <property type="match status" value="1"/>
</dbReference>
<dbReference type="AlphaFoldDB" id="A0AAN7D8J6"/>
<feature type="region of interest" description="Disordered" evidence="6">
    <location>
        <begin position="1"/>
        <end position="208"/>
    </location>
</feature>
<accession>A0AAN7D8J6</accession>
<sequence length="392" mass="43810">MANASNSSNILPPISMFTSRSSNSPQTFMPASPPSSGYDKQLNPLPILPKQPLPPSSSSSSHYNHHHTDRQTELLSPPLSSTSTSTYYQKQPSTTASSTSSTSSYTPTTPDQNTLWALFSQFQQQQQQQQQQEQQQKTDAYRYASKEAEPNRRASDPASLNNTPIATSSDRVLTSEEVLAEKRRRNAGASARFRDRRKQRERELQDKCHELEQRSKEFENALRRIDPDHPLLLAKQLQPSSSHSAAAATAASPSSEYNHRRSVTSSSPPPPHSQSSASHSYASDQSTLFDRVSQLEHLMTRFKEEKETDVQKLDELEKENKYLRSLLVPVSLPSAVASSSRRDSASDSDSSAVSHTSANGSTKRKQHSYQDQEHKRLHLSFPSSHQHHSDDK</sequence>
<evidence type="ECO:0000256" key="6">
    <source>
        <dbReference type="SAM" id="MobiDB-lite"/>
    </source>
</evidence>
<keyword evidence="4" id="KW-0804">Transcription</keyword>
<keyword evidence="9" id="KW-1185">Reference proteome</keyword>
<name>A0AAN7D8J6_9FUNG</name>
<feature type="compositionally biased region" description="Polar residues" evidence="6">
    <location>
        <begin position="158"/>
        <end position="172"/>
    </location>
</feature>
<feature type="region of interest" description="Disordered" evidence="6">
    <location>
        <begin position="237"/>
        <end position="284"/>
    </location>
</feature>
<comment type="caution">
    <text evidence="8">The sequence shown here is derived from an EMBL/GenBank/DDBJ whole genome shotgun (WGS) entry which is preliminary data.</text>
</comment>
<evidence type="ECO:0000256" key="2">
    <source>
        <dbReference type="ARBA" id="ARBA00023015"/>
    </source>
</evidence>
<dbReference type="GO" id="GO:0005634">
    <property type="term" value="C:nucleus"/>
    <property type="evidence" value="ECO:0007669"/>
    <property type="project" value="UniProtKB-SubCell"/>
</dbReference>
<dbReference type="GO" id="GO:0001228">
    <property type="term" value="F:DNA-binding transcription activator activity, RNA polymerase II-specific"/>
    <property type="evidence" value="ECO:0007669"/>
    <property type="project" value="TreeGrafter"/>
</dbReference>
<dbReference type="SUPFAM" id="SSF57959">
    <property type="entry name" value="Leucine zipper domain"/>
    <property type="match status" value="1"/>
</dbReference>
<evidence type="ECO:0000256" key="5">
    <source>
        <dbReference type="ARBA" id="ARBA00023242"/>
    </source>
</evidence>
<evidence type="ECO:0000259" key="7">
    <source>
        <dbReference type="PROSITE" id="PS00036"/>
    </source>
</evidence>
<proteinExistence type="predicted"/>
<keyword evidence="5" id="KW-0539">Nucleus</keyword>
<organism evidence="8 9">
    <name type="scientific">Mucor velutinosus</name>
    <dbReference type="NCBI Taxonomy" id="708070"/>
    <lineage>
        <taxon>Eukaryota</taxon>
        <taxon>Fungi</taxon>
        <taxon>Fungi incertae sedis</taxon>
        <taxon>Mucoromycota</taxon>
        <taxon>Mucoromycotina</taxon>
        <taxon>Mucoromycetes</taxon>
        <taxon>Mucorales</taxon>
        <taxon>Mucorineae</taxon>
        <taxon>Mucoraceae</taxon>
        <taxon>Mucor</taxon>
    </lineage>
</organism>
<dbReference type="PANTHER" id="PTHR13044:SF14">
    <property type="entry name" value="CRYPTOCEPHAL, ISOFORM A"/>
    <property type="match status" value="1"/>
</dbReference>
<feature type="compositionally biased region" description="Basic and acidic residues" evidence="6">
    <location>
        <begin position="198"/>
        <end position="208"/>
    </location>
</feature>
<dbReference type="RefSeq" id="XP_064679138.1">
    <property type="nucleotide sequence ID" value="XM_064822538.1"/>
</dbReference>
<dbReference type="PROSITE" id="PS00036">
    <property type="entry name" value="BZIP_BASIC"/>
    <property type="match status" value="1"/>
</dbReference>
<dbReference type="Pfam" id="PF07716">
    <property type="entry name" value="bZIP_2"/>
    <property type="match status" value="1"/>
</dbReference>
<evidence type="ECO:0000256" key="1">
    <source>
        <dbReference type="ARBA" id="ARBA00004123"/>
    </source>
</evidence>
<protein>
    <recommendedName>
        <fullName evidence="7">BZIP domain-containing protein</fullName>
    </recommendedName>
</protein>
<keyword evidence="3" id="KW-0238">DNA-binding</keyword>
<evidence type="ECO:0000313" key="9">
    <source>
        <dbReference type="Proteomes" id="UP001304243"/>
    </source>
</evidence>
<feature type="region of interest" description="Disordered" evidence="6">
    <location>
        <begin position="334"/>
        <end position="392"/>
    </location>
</feature>
<evidence type="ECO:0000256" key="3">
    <source>
        <dbReference type="ARBA" id="ARBA00023125"/>
    </source>
</evidence>